<feature type="signal peptide" evidence="4">
    <location>
        <begin position="1"/>
        <end position="27"/>
    </location>
</feature>
<keyword evidence="4" id="KW-0732">Signal</keyword>
<comment type="function">
    <text evidence="4">Dirigent proteins impart stereoselectivity on the phenoxy radical-coupling reaction, yielding optically active lignans from two molecules of coniferyl alcohol in the biosynthesis of lignans, flavonolignans, and alkaloids and thus plays a central role in plant secondary metabolism.</text>
</comment>
<evidence type="ECO:0000256" key="1">
    <source>
        <dbReference type="ARBA" id="ARBA00010746"/>
    </source>
</evidence>
<dbReference type="PANTHER" id="PTHR46215">
    <property type="entry name" value="DIRIGENT PROTEIN 24-RELATED"/>
    <property type="match status" value="1"/>
</dbReference>
<comment type="caution">
    <text evidence="5">The sequence shown here is derived from an EMBL/GenBank/DDBJ whole genome shotgun (WGS) entry which is preliminary data.</text>
</comment>
<keyword evidence="4" id="KW-0052">Apoplast</keyword>
<dbReference type="Proteomes" id="UP001443914">
    <property type="component" value="Unassembled WGS sequence"/>
</dbReference>
<dbReference type="PANTHER" id="PTHR46215:SF17">
    <property type="entry name" value="DIRIGENT PROTEIN"/>
    <property type="match status" value="1"/>
</dbReference>
<feature type="chain" id="PRO_5043108498" description="Dirigent protein" evidence="4">
    <location>
        <begin position="28"/>
        <end position="252"/>
    </location>
</feature>
<comment type="similarity">
    <text evidence="1 4">Belongs to the plant dirigent protein family.</text>
</comment>
<dbReference type="Gene3D" id="2.40.480.10">
    <property type="entry name" value="Allene oxide cyclase-like"/>
    <property type="match status" value="1"/>
</dbReference>
<dbReference type="GO" id="GO:0048046">
    <property type="term" value="C:apoplast"/>
    <property type="evidence" value="ECO:0007669"/>
    <property type="project" value="UniProtKB-SubCell"/>
</dbReference>
<evidence type="ECO:0000313" key="6">
    <source>
        <dbReference type="Proteomes" id="UP001443914"/>
    </source>
</evidence>
<dbReference type="InterPro" id="IPR044859">
    <property type="entry name" value="Allene_oxi_cyc_Dirigent"/>
</dbReference>
<sequence length="252" mass="27536">MSFKSIPSSIIITCSFLLLFSITRSSARILLDMTTPSSTFVPQTQPSLTFLMQDVLINTTRPSTTTTTTTTNLPFSTPFPTYPPIFTANSNNPSFATQTLDIPGFEISIPATSTLEEELQFGHTTTIESNMYVENEAYGPQLVGKAEGIYVAIDSEDVNGGHMMAMTASFISMGSHNNNKGDYSGSLRLFGVHTRDVYECQVAVIGGTGNFHDANGYATISAVNRRDDYGLFSDFGESSEEIKQLLLYIYLS</sequence>
<evidence type="ECO:0000256" key="4">
    <source>
        <dbReference type="RuleBase" id="RU363099"/>
    </source>
</evidence>
<reference evidence="5" key="1">
    <citation type="submission" date="2024-03" db="EMBL/GenBank/DDBJ databases">
        <title>WGS assembly of Saponaria officinalis var. Norfolk2.</title>
        <authorList>
            <person name="Jenkins J."/>
            <person name="Shu S."/>
            <person name="Grimwood J."/>
            <person name="Barry K."/>
            <person name="Goodstein D."/>
            <person name="Schmutz J."/>
            <person name="Leebens-Mack J."/>
            <person name="Osbourn A."/>
        </authorList>
    </citation>
    <scope>NUCLEOTIDE SEQUENCE [LARGE SCALE GENOMIC DNA]</scope>
    <source>
        <strain evidence="5">JIC</strain>
    </source>
</reference>
<dbReference type="EMBL" id="JBDFQZ010000010">
    <property type="protein sequence ID" value="KAK9684143.1"/>
    <property type="molecule type" value="Genomic_DNA"/>
</dbReference>
<dbReference type="GO" id="GO:0009699">
    <property type="term" value="P:phenylpropanoid biosynthetic process"/>
    <property type="evidence" value="ECO:0007669"/>
    <property type="project" value="UniProtKB-ARBA"/>
</dbReference>
<keyword evidence="3 4" id="KW-0964">Secreted</keyword>
<organism evidence="5 6">
    <name type="scientific">Saponaria officinalis</name>
    <name type="common">Common soapwort</name>
    <name type="synonym">Lychnis saponaria</name>
    <dbReference type="NCBI Taxonomy" id="3572"/>
    <lineage>
        <taxon>Eukaryota</taxon>
        <taxon>Viridiplantae</taxon>
        <taxon>Streptophyta</taxon>
        <taxon>Embryophyta</taxon>
        <taxon>Tracheophyta</taxon>
        <taxon>Spermatophyta</taxon>
        <taxon>Magnoliopsida</taxon>
        <taxon>eudicotyledons</taxon>
        <taxon>Gunneridae</taxon>
        <taxon>Pentapetalae</taxon>
        <taxon>Caryophyllales</taxon>
        <taxon>Caryophyllaceae</taxon>
        <taxon>Caryophylleae</taxon>
        <taxon>Saponaria</taxon>
    </lineage>
</organism>
<comment type="subcellular location">
    <subcellularLocation>
        <location evidence="4">Secreted</location>
        <location evidence="4">Extracellular space</location>
        <location evidence="4">Apoplast</location>
    </subcellularLocation>
</comment>
<dbReference type="Pfam" id="PF03018">
    <property type="entry name" value="Dirigent"/>
    <property type="match status" value="1"/>
</dbReference>
<dbReference type="AlphaFoldDB" id="A0AAW1I6C1"/>
<dbReference type="InterPro" id="IPR004265">
    <property type="entry name" value="Dirigent"/>
</dbReference>
<comment type="subunit">
    <text evidence="2 4">Homodimer.</text>
</comment>
<evidence type="ECO:0000313" key="5">
    <source>
        <dbReference type="EMBL" id="KAK9684143.1"/>
    </source>
</evidence>
<accession>A0AAW1I6C1</accession>
<evidence type="ECO:0000256" key="2">
    <source>
        <dbReference type="ARBA" id="ARBA00011738"/>
    </source>
</evidence>
<evidence type="ECO:0000256" key="3">
    <source>
        <dbReference type="ARBA" id="ARBA00022525"/>
    </source>
</evidence>
<proteinExistence type="inferred from homology"/>
<protein>
    <recommendedName>
        <fullName evidence="4">Dirigent protein</fullName>
    </recommendedName>
</protein>
<gene>
    <name evidence="5" type="ORF">RND81_10G189500</name>
</gene>
<name>A0AAW1I6C1_SAPOF</name>
<keyword evidence="6" id="KW-1185">Reference proteome</keyword>